<keyword evidence="1 2" id="KW-0812">Transmembrane</keyword>
<sequence>MANCCCNLLKNLCARITYSVLSVVLIIIIAVLMADSMLTSFAFSTVTFKNETTSITVKEISEKLQLTSFYFNISMPGNVWKIETDNSKVCVQYAKDKDSEIKKRDRIDVYDTIAVGYIPQIGNFSCIVKSSLDDQRNQFYYAKYNTMMAIILAIFIITFVLFFVFMWWCCSGWCGCECCGLCRMCCSEKVHSMA</sequence>
<name>V6LVU3_9EUKA</name>
<evidence type="ECO:0000256" key="1">
    <source>
        <dbReference type="SAM" id="Phobius"/>
    </source>
</evidence>
<dbReference type="EMBL" id="KI546035">
    <property type="protein sequence ID" value="EST47826.1"/>
    <property type="molecule type" value="Genomic_DNA"/>
</dbReference>
<gene>
    <name evidence="2" type="ORF">SS50377_12227</name>
    <name evidence="3" type="ORF">SS50377_26308</name>
</gene>
<evidence type="ECO:0000313" key="4">
    <source>
        <dbReference type="Proteomes" id="UP000018208"/>
    </source>
</evidence>
<keyword evidence="4" id="KW-1185">Reference proteome</keyword>
<accession>V6LVU3</accession>
<protein>
    <submittedName>
        <fullName evidence="2">Transmembrane domain-containing protein</fullName>
    </submittedName>
</protein>
<keyword evidence="1" id="KW-0472">Membrane</keyword>
<dbReference type="VEuPathDB" id="GiardiaDB:SS50377_26308"/>
<reference evidence="3" key="2">
    <citation type="submission" date="2020-12" db="EMBL/GenBank/DDBJ databases">
        <title>New Spironucleus salmonicida genome in near-complete chromosomes.</title>
        <authorList>
            <person name="Xu F."/>
            <person name="Kurt Z."/>
            <person name="Jimenez-Gonzalez A."/>
            <person name="Astvaldsson A."/>
            <person name="Andersson J.O."/>
            <person name="Svard S.G."/>
        </authorList>
    </citation>
    <scope>NUCLEOTIDE SEQUENCE</scope>
    <source>
        <strain evidence="3">ATCC 50377</strain>
    </source>
</reference>
<keyword evidence="1" id="KW-1133">Transmembrane helix</keyword>
<proteinExistence type="predicted"/>
<dbReference type="Proteomes" id="UP000018208">
    <property type="component" value="Unassembled WGS sequence"/>
</dbReference>
<dbReference type="EMBL" id="AUWU02000006">
    <property type="protein sequence ID" value="KAH0572101.1"/>
    <property type="molecule type" value="Genomic_DNA"/>
</dbReference>
<dbReference type="AlphaFoldDB" id="V6LVU3"/>
<feature type="transmembrane region" description="Helical" evidence="1">
    <location>
        <begin position="146"/>
        <end position="168"/>
    </location>
</feature>
<evidence type="ECO:0000313" key="2">
    <source>
        <dbReference type="EMBL" id="EST47826.1"/>
    </source>
</evidence>
<feature type="transmembrane region" description="Helical" evidence="1">
    <location>
        <begin position="16"/>
        <end position="34"/>
    </location>
</feature>
<organism evidence="2">
    <name type="scientific">Spironucleus salmonicida</name>
    <dbReference type="NCBI Taxonomy" id="348837"/>
    <lineage>
        <taxon>Eukaryota</taxon>
        <taxon>Metamonada</taxon>
        <taxon>Diplomonadida</taxon>
        <taxon>Hexamitidae</taxon>
        <taxon>Hexamitinae</taxon>
        <taxon>Spironucleus</taxon>
    </lineage>
</organism>
<reference evidence="2 3" key="1">
    <citation type="journal article" date="2014" name="PLoS Genet.">
        <title>The Genome of Spironucleus salmonicida Highlights a Fish Pathogen Adapted to Fluctuating Environments.</title>
        <authorList>
            <person name="Xu F."/>
            <person name="Jerlstrom-Hultqvist J."/>
            <person name="Einarsson E."/>
            <person name="Astvaldsson A."/>
            <person name="Svard S.G."/>
            <person name="Andersson J.O."/>
        </authorList>
    </citation>
    <scope>NUCLEOTIDE SEQUENCE</scope>
    <source>
        <strain evidence="3">ATCC 50377</strain>
    </source>
</reference>
<evidence type="ECO:0000313" key="3">
    <source>
        <dbReference type="EMBL" id="KAH0572101.1"/>
    </source>
</evidence>